<dbReference type="GO" id="GO:0016787">
    <property type="term" value="F:hydrolase activity"/>
    <property type="evidence" value="ECO:0007669"/>
    <property type="project" value="UniProtKB-KW"/>
</dbReference>
<comment type="cofactor">
    <cofactor evidence="1">
        <name>Mg(2+)</name>
        <dbReference type="ChEBI" id="CHEBI:18420"/>
    </cofactor>
</comment>
<evidence type="ECO:0000256" key="20">
    <source>
        <dbReference type="PROSITE-ProRule" id="PRU00339"/>
    </source>
</evidence>
<keyword evidence="20" id="KW-0802">TPR repeat</keyword>
<keyword evidence="15 22" id="KW-0472">Membrane</keyword>
<evidence type="ECO:0000256" key="11">
    <source>
        <dbReference type="ARBA" id="ARBA00022769"/>
    </source>
</evidence>
<evidence type="ECO:0000256" key="12">
    <source>
        <dbReference type="ARBA" id="ARBA00022801"/>
    </source>
</evidence>
<feature type="transmembrane region" description="Helical" evidence="22">
    <location>
        <begin position="26"/>
        <end position="54"/>
    </location>
</feature>
<dbReference type="InterPro" id="IPR006085">
    <property type="entry name" value="XPG_DNA_repair_N"/>
</dbReference>
<dbReference type="Pfam" id="PF00867">
    <property type="entry name" value="XPG_I"/>
    <property type="match status" value="1"/>
</dbReference>
<accession>A0A9E7F981</accession>
<dbReference type="PROSITE" id="PS50005">
    <property type="entry name" value="TPR"/>
    <property type="match status" value="1"/>
</dbReference>
<dbReference type="AlphaFoldDB" id="A0A9E7F981"/>
<dbReference type="Gene3D" id="3.40.50.1010">
    <property type="entry name" value="5'-nuclease"/>
    <property type="match status" value="1"/>
</dbReference>
<keyword evidence="11" id="KW-0228">DNA excision</keyword>
<evidence type="ECO:0000256" key="17">
    <source>
        <dbReference type="ARBA" id="ARBA00023204"/>
    </source>
</evidence>
<dbReference type="OrthoDB" id="26491at2759"/>
<feature type="region of interest" description="Disordered" evidence="21">
    <location>
        <begin position="450"/>
        <end position="486"/>
    </location>
</feature>
<evidence type="ECO:0000256" key="8">
    <source>
        <dbReference type="ARBA" id="ARBA00022722"/>
    </source>
</evidence>
<dbReference type="GO" id="GO:0006281">
    <property type="term" value="P:DNA repair"/>
    <property type="evidence" value="ECO:0007669"/>
    <property type="project" value="UniProtKB-KW"/>
</dbReference>
<keyword evidence="14" id="KW-0267">Excision nuclease</keyword>
<keyword evidence="6" id="KW-0328">Glycosyltransferase</keyword>
<protein>
    <recommendedName>
        <fullName evidence="5">Exonuclease 1</fullName>
    </recommendedName>
</protein>
<feature type="domain" description="XPG-I" evidence="23">
    <location>
        <begin position="648"/>
        <end position="724"/>
    </location>
</feature>
<dbReference type="GO" id="GO:0016020">
    <property type="term" value="C:membrane"/>
    <property type="evidence" value="ECO:0007669"/>
    <property type="project" value="UniProtKB-SubCell"/>
</dbReference>
<evidence type="ECO:0000256" key="4">
    <source>
        <dbReference type="ARBA" id="ARBA00010563"/>
    </source>
</evidence>
<dbReference type="PRINTS" id="PR00853">
    <property type="entry name" value="XPGRADSUPER"/>
</dbReference>
<evidence type="ECO:0000256" key="13">
    <source>
        <dbReference type="ARBA" id="ARBA00022842"/>
    </source>
</evidence>
<keyword evidence="9" id="KW-0479">Metal-binding</keyword>
<dbReference type="FunFam" id="3.40.50.1010:FF:000002">
    <property type="entry name" value="Exonuclease 1, putative"/>
    <property type="match status" value="1"/>
</dbReference>
<evidence type="ECO:0000313" key="26">
    <source>
        <dbReference type="Proteomes" id="UP001055439"/>
    </source>
</evidence>
<keyword evidence="16" id="KW-0325">Glycoprotein</keyword>
<comment type="similarity">
    <text evidence="4">Belongs to the XPG/RAD2 endonuclease family. EXO1 subfamily.</text>
</comment>
<dbReference type="PANTHER" id="PTHR45719">
    <property type="entry name" value="GLYCOSYLTRANSFERASE"/>
    <property type="match status" value="1"/>
</dbReference>
<evidence type="ECO:0000313" key="25">
    <source>
        <dbReference type="EMBL" id="URD90216.1"/>
    </source>
</evidence>
<dbReference type="GO" id="GO:0046872">
    <property type="term" value="F:metal ion binding"/>
    <property type="evidence" value="ECO:0007669"/>
    <property type="project" value="UniProtKB-KW"/>
</dbReference>
<dbReference type="GO" id="GO:0004518">
    <property type="term" value="F:nuclease activity"/>
    <property type="evidence" value="ECO:0007669"/>
    <property type="project" value="UniProtKB-KW"/>
</dbReference>
<dbReference type="GO" id="GO:0015020">
    <property type="term" value="F:glucuronosyltransferase activity"/>
    <property type="evidence" value="ECO:0007669"/>
    <property type="project" value="InterPro"/>
</dbReference>
<keyword evidence="8" id="KW-0540">Nuclease</keyword>
<dbReference type="SMART" id="SM00485">
    <property type="entry name" value="XPGN"/>
    <property type="match status" value="1"/>
</dbReference>
<proteinExistence type="inferred from homology"/>
<dbReference type="InterPro" id="IPR008918">
    <property type="entry name" value="HhH2"/>
</dbReference>
<evidence type="ECO:0000256" key="22">
    <source>
        <dbReference type="SAM" id="Phobius"/>
    </source>
</evidence>
<organism evidence="25 26">
    <name type="scientific">Musa troglodytarum</name>
    <name type="common">fe'i banana</name>
    <dbReference type="NCBI Taxonomy" id="320322"/>
    <lineage>
        <taxon>Eukaryota</taxon>
        <taxon>Viridiplantae</taxon>
        <taxon>Streptophyta</taxon>
        <taxon>Embryophyta</taxon>
        <taxon>Tracheophyta</taxon>
        <taxon>Spermatophyta</taxon>
        <taxon>Magnoliopsida</taxon>
        <taxon>Liliopsida</taxon>
        <taxon>Zingiberales</taxon>
        <taxon>Musaceae</taxon>
        <taxon>Musa</taxon>
    </lineage>
</organism>
<gene>
    <name evidence="25" type="ORF">MUK42_27266</name>
</gene>
<evidence type="ECO:0000256" key="15">
    <source>
        <dbReference type="ARBA" id="ARBA00023136"/>
    </source>
</evidence>
<evidence type="ECO:0000256" key="10">
    <source>
        <dbReference type="ARBA" id="ARBA00022763"/>
    </source>
</evidence>
<evidence type="ECO:0000256" key="16">
    <source>
        <dbReference type="ARBA" id="ARBA00023180"/>
    </source>
</evidence>
<evidence type="ECO:0000256" key="7">
    <source>
        <dbReference type="ARBA" id="ARBA00022679"/>
    </source>
</evidence>
<keyword evidence="12" id="KW-0378">Hydrolase</keyword>
<keyword evidence="22" id="KW-1133">Transmembrane helix</keyword>
<dbReference type="InterPro" id="IPR044610">
    <property type="entry name" value="GLCAT14A/B/C"/>
</dbReference>
<comment type="subcellular location">
    <subcellularLocation>
        <location evidence="3">Membrane</location>
        <topology evidence="3">Single-pass type II membrane protein</topology>
    </subcellularLocation>
    <subcellularLocation>
        <location evidence="2">Nucleus</location>
    </subcellularLocation>
</comment>
<feature type="domain" description="XPG N-terminal" evidence="24">
    <location>
        <begin position="494"/>
        <end position="608"/>
    </location>
</feature>
<keyword evidence="17" id="KW-0234">DNA repair</keyword>
<evidence type="ECO:0000256" key="14">
    <source>
        <dbReference type="ARBA" id="ARBA00022881"/>
    </source>
</evidence>
<keyword evidence="10" id="KW-0227">DNA damage</keyword>
<feature type="repeat" description="TPR" evidence="20">
    <location>
        <begin position="606"/>
        <end position="639"/>
    </location>
</feature>
<feature type="compositionally biased region" description="Basic and acidic residues" evidence="21">
    <location>
        <begin position="960"/>
        <end position="970"/>
    </location>
</feature>
<dbReference type="InterPro" id="IPR003406">
    <property type="entry name" value="Glyco_trans_14"/>
</dbReference>
<dbReference type="CDD" id="cd09857">
    <property type="entry name" value="PIN_EXO1"/>
    <property type="match status" value="1"/>
</dbReference>
<dbReference type="InterPro" id="IPR044752">
    <property type="entry name" value="PIN-like_EXO1"/>
</dbReference>
<evidence type="ECO:0000256" key="3">
    <source>
        <dbReference type="ARBA" id="ARBA00004606"/>
    </source>
</evidence>
<evidence type="ECO:0000256" key="19">
    <source>
        <dbReference type="ARBA" id="ARBA00060210"/>
    </source>
</evidence>
<evidence type="ECO:0000259" key="24">
    <source>
        <dbReference type="SMART" id="SM00485"/>
    </source>
</evidence>
<evidence type="ECO:0000256" key="18">
    <source>
        <dbReference type="ARBA" id="ARBA00023242"/>
    </source>
</evidence>
<dbReference type="Gene3D" id="1.10.150.20">
    <property type="entry name" value="5' to 3' exonuclease, C-terminal subdomain"/>
    <property type="match status" value="1"/>
</dbReference>
<evidence type="ECO:0000256" key="9">
    <source>
        <dbReference type="ARBA" id="ARBA00022723"/>
    </source>
</evidence>
<feature type="compositionally biased region" description="Polar residues" evidence="21">
    <location>
        <begin position="975"/>
        <end position="995"/>
    </location>
</feature>
<feature type="region of interest" description="Disordered" evidence="21">
    <location>
        <begin position="949"/>
        <end position="1026"/>
    </location>
</feature>
<evidence type="ECO:0000256" key="6">
    <source>
        <dbReference type="ARBA" id="ARBA00022676"/>
    </source>
</evidence>
<evidence type="ECO:0000256" key="21">
    <source>
        <dbReference type="SAM" id="MobiDB-lite"/>
    </source>
</evidence>
<dbReference type="Pfam" id="PF02485">
    <property type="entry name" value="Branch"/>
    <property type="match status" value="1"/>
</dbReference>
<evidence type="ECO:0000256" key="5">
    <source>
        <dbReference type="ARBA" id="ARBA00020324"/>
    </source>
</evidence>
<dbReference type="InterPro" id="IPR029060">
    <property type="entry name" value="PIN-like_dom_sf"/>
</dbReference>
<dbReference type="SUPFAM" id="SSF47807">
    <property type="entry name" value="5' to 3' exonuclease, C-terminal subdomain"/>
    <property type="match status" value="1"/>
</dbReference>
<dbReference type="InterPro" id="IPR036279">
    <property type="entry name" value="5-3_exonuclease_C_sf"/>
</dbReference>
<keyword evidence="7" id="KW-0808">Transferase</keyword>
<name>A0A9E7F981_9LILI</name>
<sequence length="1076" mass="121866">MPLRSPASILSVTLGRRSWVMAMEKWLFRLISVSFVSVLLFLSAISGFTASYAFHGRRPAPTDVHRGPAHLPAFAYYISGGRGDSRRVLRLLLAVYHPRNRYLLHLSADASESERADLAARVWLTVPAVRAFGNVDVVGKASAMTPMGSSRLAATLHAASTLLRLDDGWDWFVTLSAEDYPLVTQDDLIYVFSNVPRNLSFVDHTSDLGWKENQRVQPIIVDAGIYLAKRKSFFKASQNRVTPESFKFFTGSSPWVILSRSFIEYCILGWDNLARTLLLYFTNVMLSEEGYFHSVLCNSPNFQNTTVNGDLRYMVWDSPPMLEPHILSMTDFDQMTESGMAFARQFRQGDAVLDKIDSRILKRRNHKAVPGAWCSGKRRWWMDPCSQWGNADIVRPGPQAEKFEQLIKKLKSNRERRERPRSEVGMNGSKREDEFSILTPFPFLYYRLGSPPRRRHPPPSPLSSDPPSVAPAIPILRGEGEKKKKKKHLRIRHMGIQNLLRFLKPFIGPVHIRKYAGKRVGIDAYSWLHKGGEQLEPRKQSALELCLDMPGEAARRYLNYFMHHINLLRHYKIMPVVVFDGGNIPCKFATEHERHRQLYASEQRRREANFELAQEKLKQGNTTGAIELFQKAVRVTPLMAHKLIQILRSEDVEFIVAPYEADAQLAYLSSLKPDQGGIAAVITEDSDLIAYGCQAIIFKMDRYGNGEEILMDRVFKSASDGLSFKDFDKELLTGMCVLAGCDFLPSIPGIGIKRAYSFVSKYKNLDRVLSVLRLDKRYKMPEDYCKSFRKAVAVFHHARVYDMATRALKHLKPLEEKHLEFLNGDLDLLGPELPQSVAAAVAEGKLNPITMQQFDCLPKVEMCSESVSVLSSYRTSGDELRISFTEESCITMCSSEQDHEEHIEDKLVVAREAALDQKYIKEAFALGMLVAPAECHQVMELEVDKASVPDNNPFKKRKLEKSSSQEDGRRAAQAVVTQDENSLGTVCSSPQSQESVESKPKKSTPIGKEKTRRRRPKTKSENKSAGIKKNVDLDKVVSCSLISTTFNSKCVLILHWHTNAIHTMQQPSPVFNTFFL</sequence>
<dbReference type="SMART" id="SM00279">
    <property type="entry name" value="HhH2"/>
    <property type="match status" value="1"/>
</dbReference>
<dbReference type="EMBL" id="CP097504">
    <property type="protein sequence ID" value="URD90216.1"/>
    <property type="molecule type" value="Genomic_DNA"/>
</dbReference>
<dbReference type="InterPro" id="IPR019734">
    <property type="entry name" value="TPR_rpt"/>
</dbReference>
<dbReference type="SUPFAM" id="SSF88723">
    <property type="entry name" value="PIN domain-like"/>
    <property type="match status" value="1"/>
</dbReference>
<dbReference type="InterPro" id="IPR006086">
    <property type="entry name" value="XPG-I_dom"/>
</dbReference>
<evidence type="ECO:0000256" key="1">
    <source>
        <dbReference type="ARBA" id="ARBA00001946"/>
    </source>
</evidence>
<dbReference type="PANTHER" id="PTHR45719:SF11">
    <property type="entry name" value="OS01G0121800 PROTEIN"/>
    <property type="match status" value="1"/>
</dbReference>
<keyword evidence="22" id="KW-0812">Transmembrane</keyword>
<dbReference type="FunFam" id="1.10.150.20:FF:000011">
    <property type="entry name" value="exonuclease 1"/>
    <property type="match status" value="1"/>
</dbReference>
<keyword evidence="18" id="KW-0539">Nucleus</keyword>
<dbReference type="Pfam" id="PF00752">
    <property type="entry name" value="XPG_N"/>
    <property type="match status" value="1"/>
</dbReference>
<keyword evidence="13" id="KW-0460">Magnesium</keyword>
<dbReference type="GO" id="GO:0003677">
    <property type="term" value="F:DNA binding"/>
    <property type="evidence" value="ECO:0007669"/>
    <property type="project" value="InterPro"/>
</dbReference>
<evidence type="ECO:0000259" key="23">
    <source>
        <dbReference type="SMART" id="SM00484"/>
    </source>
</evidence>
<dbReference type="GO" id="GO:0005634">
    <property type="term" value="C:nucleus"/>
    <property type="evidence" value="ECO:0007669"/>
    <property type="project" value="UniProtKB-SubCell"/>
</dbReference>
<dbReference type="InterPro" id="IPR006084">
    <property type="entry name" value="XPG/Rad2"/>
</dbReference>
<dbReference type="Proteomes" id="UP001055439">
    <property type="component" value="Chromosome 2"/>
</dbReference>
<keyword evidence="26" id="KW-1185">Reference proteome</keyword>
<evidence type="ECO:0000256" key="2">
    <source>
        <dbReference type="ARBA" id="ARBA00004123"/>
    </source>
</evidence>
<dbReference type="SMART" id="SM00484">
    <property type="entry name" value="XPGI"/>
    <property type="match status" value="1"/>
</dbReference>
<dbReference type="CDD" id="cd09901">
    <property type="entry name" value="H3TH_FEN1-like"/>
    <property type="match status" value="1"/>
</dbReference>
<comment type="function">
    <text evidence="19">Putative 5'-&gt;3' double-stranded DNA exonuclease which may also contain a cryptic 3'-&gt;5' double-stranded DNA exonuclease activity. May be involved in DNA mismatch repair (MMR).</text>
</comment>
<reference evidence="25" key="1">
    <citation type="submission" date="2022-05" db="EMBL/GenBank/DDBJ databases">
        <title>The Musa troglodytarum L. genome provides insights into the mechanism of non-climacteric behaviour and enrichment of carotenoids.</title>
        <authorList>
            <person name="Wang J."/>
        </authorList>
    </citation>
    <scope>NUCLEOTIDE SEQUENCE</scope>
    <source>
        <tissue evidence="25">Leaf</tissue>
    </source>
</reference>